<dbReference type="NCBIfam" id="TIGR00401">
    <property type="entry name" value="msrA"/>
    <property type="match status" value="1"/>
</dbReference>
<dbReference type="InterPro" id="IPR002569">
    <property type="entry name" value="Met_Sox_Rdtase_MsrA_dom"/>
</dbReference>
<reference evidence="8 9" key="1">
    <citation type="submission" date="2021-03" db="EMBL/GenBank/DDBJ databases">
        <authorList>
            <person name="King G.J."/>
            <person name="Bancroft I."/>
            <person name="Baten A."/>
            <person name="Bloomfield J."/>
            <person name="Borpatragohain P."/>
            <person name="He Z."/>
            <person name="Irish N."/>
            <person name="Irwin J."/>
            <person name="Liu K."/>
            <person name="Mauleon R.P."/>
            <person name="Moore J."/>
            <person name="Morris R."/>
            <person name="Ostergaard L."/>
            <person name="Wang B."/>
            <person name="Wells R."/>
        </authorList>
    </citation>
    <scope>NUCLEOTIDE SEQUENCE [LARGE SCALE GENOMIC DNA]</scope>
    <source>
        <strain evidence="8">R-o-18</strain>
        <tissue evidence="8">Leaf</tissue>
    </source>
</reference>
<protein>
    <recommendedName>
        <fullName evidence="2">peptide-methionine (S)-S-oxide reductase</fullName>
        <ecNumber evidence="2">1.8.4.11</ecNumber>
    </recommendedName>
    <alternativeName>
        <fullName evidence="5">Peptide-methionine (S)-S-oxide reductase</fullName>
    </alternativeName>
    <alternativeName>
        <fullName evidence="4">Protein-methionine-S-oxide reductase</fullName>
    </alternativeName>
</protein>
<dbReference type="EC" id="1.8.4.11" evidence="2"/>
<keyword evidence="3" id="KW-0560">Oxidoreductase</keyword>
<dbReference type="EMBL" id="JADBGQ010000003">
    <property type="protein sequence ID" value="KAG5402906.1"/>
    <property type="molecule type" value="Genomic_DNA"/>
</dbReference>
<organism evidence="8 9">
    <name type="scientific">Brassica rapa subsp. trilocularis</name>
    <dbReference type="NCBI Taxonomy" id="1813537"/>
    <lineage>
        <taxon>Eukaryota</taxon>
        <taxon>Viridiplantae</taxon>
        <taxon>Streptophyta</taxon>
        <taxon>Embryophyta</taxon>
        <taxon>Tracheophyta</taxon>
        <taxon>Spermatophyta</taxon>
        <taxon>Magnoliopsida</taxon>
        <taxon>eudicotyledons</taxon>
        <taxon>Gunneridae</taxon>
        <taxon>Pentapetalae</taxon>
        <taxon>rosids</taxon>
        <taxon>malvids</taxon>
        <taxon>Brassicales</taxon>
        <taxon>Brassicaceae</taxon>
        <taxon>Brassiceae</taxon>
        <taxon>Brassica</taxon>
    </lineage>
</organism>
<dbReference type="InterPro" id="IPR050162">
    <property type="entry name" value="MsrA_MetSO_reductase"/>
</dbReference>
<dbReference type="Pfam" id="PF01625">
    <property type="entry name" value="PMSR"/>
    <property type="match status" value="1"/>
</dbReference>
<dbReference type="SUPFAM" id="SSF55068">
    <property type="entry name" value="Peptide methionine sulfoxide reductase"/>
    <property type="match status" value="1"/>
</dbReference>
<dbReference type="PANTHER" id="PTHR42799:SF24">
    <property type="entry name" value="PEPTIDE-METHIONINE (S)-S-OXIDE REDUCTASE"/>
    <property type="match status" value="1"/>
</dbReference>
<dbReference type="PANTHER" id="PTHR42799">
    <property type="entry name" value="MITOCHONDRIAL PEPTIDE METHIONINE SULFOXIDE REDUCTASE"/>
    <property type="match status" value="1"/>
</dbReference>
<dbReference type="HAMAP" id="MF_01401">
    <property type="entry name" value="MsrA"/>
    <property type="match status" value="1"/>
</dbReference>
<name>A0ABQ7MYK7_BRACM</name>
<feature type="domain" description="Phytocyanin" evidence="7">
    <location>
        <begin position="28"/>
        <end position="126"/>
    </location>
</feature>
<dbReference type="SUPFAM" id="SSF49503">
    <property type="entry name" value="Cupredoxins"/>
    <property type="match status" value="1"/>
</dbReference>
<sequence>MEKTSKKLFIFNLCIIFGILVTRRCNATTYFVGDTSGWDISSDLESWPLGKRFSVGDVLMFQYSSTHSVYEVAKDNFQSCNTTDPIRTFTNGNTTVALSKPGDRFFVCGNRLHCFAGMRLQVNVQGNGPSPAPVGAPRAAPAGILQPSSKKNNPATGVASSAAHIGGRGLRGIYLRVSIYSNVYIFSDLNAYESEYSGIWMQIHNKLQIFSLKTFFSSLENLAMNLSAITQGNDNDAPAPGNEFAQFAAGCFWGVELAFQRVSGVTHTEVGYTQGFLHNPSYEDVCTNTTNHAEVVRVQYDPKECNFESLLDVFWSRHDPTTLNRQGKDVGTQYRSGIYFYTPEQEKLAVESMERHQKQMESKIMTEILPAKKFYRAEEYHQQYLSKGGQSCGIACNSPLMCSAATA</sequence>
<dbReference type="Pfam" id="PF02298">
    <property type="entry name" value="Cu_bind_like"/>
    <property type="match status" value="1"/>
</dbReference>
<evidence type="ECO:0000259" key="7">
    <source>
        <dbReference type="PROSITE" id="PS51485"/>
    </source>
</evidence>
<feature type="compositionally biased region" description="Low complexity" evidence="6">
    <location>
        <begin position="133"/>
        <end position="143"/>
    </location>
</feature>
<dbReference type="PROSITE" id="PS51485">
    <property type="entry name" value="PHYTOCYANIN"/>
    <property type="match status" value="1"/>
</dbReference>
<evidence type="ECO:0000256" key="6">
    <source>
        <dbReference type="SAM" id="MobiDB-lite"/>
    </source>
</evidence>
<dbReference type="Proteomes" id="UP000823674">
    <property type="component" value="Chromosome A03"/>
</dbReference>
<gene>
    <name evidence="8" type="primary">A03p003350.1_BraROA</name>
    <name evidence="8" type="ORF">IGI04_009025</name>
</gene>
<evidence type="ECO:0000256" key="2">
    <source>
        <dbReference type="ARBA" id="ARBA00012502"/>
    </source>
</evidence>
<dbReference type="Gene3D" id="2.60.40.420">
    <property type="entry name" value="Cupredoxins - blue copper proteins"/>
    <property type="match status" value="1"/>
</dbReference>
<evidence type="ECO:0000256" key="1">
    <source>
        <dbReference type="ARBA" id="ARBA00005591"/>
    </source>
</evidence>
<comment type="similarity">
    <text evidence="1">Belongs to the MsrA Met sulfoxide reductase family.</text>
</comment>
<dbReference type="CDD" id="cd04216">
    <property type="entry name" value="Phytocyanin"/>
    <property type="match status" value="1"/>
</dbReference>
<evidence type="ECO:0000256" key="3">
    <source>
        <dbReference type="ARBA" id="ARBA00023002"/>
    </source>
</evidence>
<comment type="caution">
    <text evidence="8">The sequence shown here is derived from an EMBL/GenBank/DDBJ whole genome shotgun (WGS) entry which is preliminary data.</text>
</comment>
<feature type="region of interest" description="Disordered" evidence="6">
    <location>
        <begin position="129"/>
        <end position="158"/>
    </location>
</feature>
<dbReference type="InterPro" id="IPR003245">
    <property type="entry name" value="Phytocyanin_dom"/>
</dbReference>
<accession>A0ABQ7MYK7</accession>
<dbReference type="InterPro" id="IPR036509">
    <property type="entry name" value="Met_Sox_Rdtase_MsrA_sf"/>
</dbReference>
<proteinExistence type="inferred from homology"/>
<feature type="compositionally biased region" description="Polar residues" evidence="6">
    <location>
        <begin position="146"/>
        <end position="158"/>
    </location>
</feature>
<evidence type="ECO:0000313" key="9">
    <source>
        <dbReference type="Proteomes" id="UP000823674"/>
    </source>
</evidence>
<evidence type="ECO:0000256" key="5">
    <source>
        <dbReference type="ARBA" id="ARBA00030643"/>
    </source>
</evidence>
<evidence type="ECO:0000313" key="8">
    <source>
        <dbReference type="EMBL" id="KAG5402906.1"/>
    </source>
</evidence>
<evidence type="ECO:0000256" key="4">
    <source>
        <dbReference type="ARBA" id="ARBA00030273"/>
    </source>
</evidence>
<dbReference type="InterPro" id="IPR008972">
    <property type="entry name" value="Cupredoxin"/>
</dbReference>
<dbReference type="Gene3D" id="3.30.1060.10">
    <property type="entry name" value="Peptide methionine sulphoxide reductase MsrA"/>
    <property type="match status" value="1"/>
</dbReference>
<keyword evidence="9" id="KW-1185">Reference proteome</keyword>